<dbReference type="InterPro" id="IPR036390">
    <property type="entry name" value="WH_DNA-bd_sf"/>
</dbReference>
<dbReference type="AlphaFoldDB" id="A0A6A4KYQ1"/>
<keyword evidence="1" id="KW-0238">DNA-binding</keyword>
<keyword evidence="1" id="KW-0805">Transcription regulation</keyword>
<keyword evidence="1" id="KW-0539">Nucleus</keyword>
<dbReference type="GO" id="GO:0001096">
    <property type="term" value="F:TFIIF-class transcription factor complex binding"/>
    <property type="evidence" value="ECO:0007669"/>
    <property type="project" value="TreeGrafter"/>
</dbReference>
<dbReference type="GO" id="GO:0016251">
    <property type="term" value="F:RNA polymerase II general transcription initiation factor activity"/>
    <property type="evidence" value="ECO:0007669"/>
    <property type="project" value="TreeGrafter"/>
</dbReference>
<dbReference type="InterPro" id="IPR008851">
    <property type="entry name" value="TFIIF-alpha"/>
</dbReference>
<dbReference type="GO" id="GO:0032968">
    <property type="term" value="P:positive regulation of transcription elongation by RNA polymerase II"/>
    <property type="evidence" value="ECO:0007669"/>
    <property type="project" value="InterPro"/>
</dbReference>
<name>A0A6A4KYQ1_9ERIC</name>
<dbReference type="InterPro" id="IPR036388">
    <property type="entry name" value="WH-like_DNA-bd_sf"/>
</dbReference>
<feature type="region of interest" description="Disordered" evidence="2">
    <location>
        <begin position="45"/>
        <end position="103"/>
    </location>
</feature>
<dbReference type="SUPFAM" id="SSF46785">
    <property type="entry name" value="Winged helix' DNA-binding domain"/>
    <property type="match status" value="1"/>
</dbReference>
<dbReference type="PANTHER" id="PTHR13011:SF0">
    <property type="entry name" value="GENERAL TRANSCRIPTION FACTOR IIF SUBUNIT 1"/>
    <property type="match status" value="1"/>
</dbReference>
<gene>
    <name evidence="3" type="ORF">C3L33_15455</name>
</gene>
<evidence type="ECO:0000256" key="2">
    <source>
        <dbReference type="SAM" id="MobiDB-lite"/>
    </source>
</evidence>
<feature type="compositionally biased region" description="Acidic residues" evidence="2">
    <location>
        <begin position="14"/>
        <end position="23"/>
    </location>
</feature>
<evidence type="ECO:0000313" key="4">
    <source>
        <dbReference type="Proteomes" id="UP000428333"/>
    </source>
</evidence>
<dbReference type="GO" id="GO:0005674">
    <property type="term" value="C:transcription factor TFIIF complex"/>
    <property type="evidence" value="ECO:0007669"/>
    <property type="project" value="TreeGrafter"/>
</dbReference>
<reference evidence="3 4" key="1">
    <citation type="journal article" date="2019" name="Genome Biol. Evol.">
        <title>The Rhododendron genome and chromosomal organization provide insight into shared whole-genome duplications across the heath family (Ericaceae).</title>
        <authorList>
            <person name="Soza V.L."/>
            <person name="Lindsley D."/>
            <person name="Waalkes A."/>
            <person name="Ramage E."/>
            <person name="Patwardhan R.P."/>
            <person name="Burton J.N."/>
            <person name="Adey A."/>
            <person name="Kumar A."/>
            <person name="Qiu R."/>
            <person name="Shendure J."/>
            <person name="Hall B."/>
        </authorList>
    </citation>
    <scope>NUCLEOTIDE SEQUENCE [LARGE SCALE GENOMIC DNA]</scope>
    <source>
        <strain evidence="3">RSF 1966-606</strain>
    </source>
</reference>
<comment type="subcellular location">
    <subcellularLocation>
        <location evidence="1">Nucleus</location>
    </subcellularLocation>
</comment>
<comment type="similarity">
    <text evidence="1">Belongs to the TFIIF alpha subunit family.</text>
</comment>
<comment type="caution">
    <text evidence="3">The sequence shown here is derived from an EMBL/GenBank/DDBJ whole genome shotgun (WGS) entry which is preliminary data.</text>
</comment>
<protein>
    <recommendedName>
        <fullName evidence="1">Transcription initiation factor IIF subunit alpha</fullName>
    </recommendedName>
</protein>
<organism evidence="3 4">
    <name type="scientific">Rhododendron williamsianum</name>
    <dbReference type="NCBI Taxonomy" id="262921"/>
    <lineage>
        <taxon>Eukaryota</taxon>
        <taxon>Viridiplantae</taxon>
        <taxon>Streptophyta</taxon>
        <taxon>Embryophyta</taxon>
        <taxon>Tracheophyta</taxon>
        <taxon>Spermatophyta</taxon>
        <taxon>Magnoliopsida</taxon>
        <taxon>eudicotyledons</taxon>
        <taxon>Gunneridae</taxon>
        <taxon>Pentapetalae</taxon>
        <taxon>asterids</taxon>
        <taxon>Ericales</taxon>
        <taxon>Ericaceae</taxon>
        <taxon>Ericoideae</taxon>
        <taxon>Rhodoreae</taxon>
        <taxon>Rhododendron</taxon>
    </lineage>
</organism>
<feature type="compositionally biased region" description="Basic and acidic residues" evidence="2">
    <location>
        <begin position="51"/>
        <end position="60"/>
    </location>
</feature>
<evidence type="ECO:0000313" key="3">
    <source>
        <dbReference type="EMBL" id="KAE9452643.1"/>
    </source>
</evidence>
<dbReference type="EMBL" id="QEFC01002365">
    <property type="protein sequence ID" value="KAE9452643.1"/>
    <property type="molecule type" value="Genomic_DNA"/>
</dbReference>
<feature type="region of interest" description="Disordered" evidence="2">
    <location>
        <begin position="1"/>
        <end position="23"/>
    </location>
</feature>
<dbReference type="GO" id="GO:0006367">
    <property type="term" value="P:transcription initiation at RNA polymerase II promoter"/>
    <property type="evidence" value="ECO:0007669"/>
    <property type="project" value="InterPro"/>
</dbReference>
<dbReference type="Proteomes" id="UP000428333">
    <property type="component" value="Linkage Group LG09"/>
</dbReference>
<evidence type="ECO:0000256" key="1">
    <source>
        <dbReference type="RuleBase" id="RU366044"/>
    </source>
</evidence>
<dbReference type="Gene3D" id="1.10.10.10">
    <property type="entry name" value="Winged helix-like DNA-binding domain superfamily/Winged helix DNA-binding domain"/>
    <property type="match status" value="1"/>
</dbReference>
<sequence length="249" mass="27399">MIVDEEDEKKTNEEDAEDEDDNENFLLAISLGYLDWFVQMEDDTSPVLAPKQKDAPKEEPSYNSPLKQTSSGSARGTPTTSKSKGKRKTNGDDVKASNKVAPPKKQRQKMYIFALIETCLMYQEVKPSKEIALTSESSVRCMLTKVAAPSSSKTTSTASSSNASKITSTASCAGPFTEHEIRAVLMQKTPVTTRDLVGKFKSRLKRKEVSVGFSCFVGAFILDKDAFAALLRRISTIRKTNGPNYVVYG</sequence>
<feature type="compositionally biased region" description="Polar residues" evidence="2">
    <location>
        <begin position="61"/>
        <end position="82"/>
    </location>
</feature>
<dbReference type="OrthoDB" id="76676at2759"/>
<keyword evidence="1" id="KW-0804">Transcription</keyword>
<proteinExistence type="inferred from homology"/>
<feature type="non-terminal residue" evidence="3">
    <location>
        <position position="1"/>
    </location>
</feature>
<comment type="function">
    <text evidence="1">TFIIF is a general transcription initiation factor that binds to RNA polymerase II and helps to recruit it to the initiation complex in collaboration with TFIIB. It promotes transcription elongation.</text>
</comment>
<accession>A0A6A4KYQ1</accession>
<keyword evidence="4" id="KW-1185">Reference proteome</keyword>
<dbReference type="Pfam" id="PF05793">
    <property type="entry name" value="TFIIF_alpha"/>
    <property type="match status" value="1"/>
</dbReference>
<dbReference type="PANTHER" id="PTHR13011">
    <property type="entry name" value="TFIIF-ALPHA"/>
    <property type="match status" value="1"/>
</dbReference>
<dbReference type="GO" id="GO:0003677">
    <property type="term" value="F:DNA binding"/>
    <property type="evidence" value="ECO:0007669"/>
    <property type="project" value="UniProtKB-KW"/>
</dbReference>